<accession>A0AC34Q0W8</accession>
<reference evidence="2" key="1">
    <citation type="submission" date="2022-11" db="UniProtKB">
        <authorList>
            <consortium name="WormBaseParasite"/>
        </authorList>
    </citation>
    <scope>IDENTIFICATION</scope>
</reference>
<proteinExistence type="predicted"/>
<dbReference type="Proteomes" id="UP000887576">
    <property type="component" value="Unplaced"/>
</dbReference>
<evidence type="ECO:0000313" key="1">
    <source>
        <dbReference type="Proteomes" id="UP000887576"/>
    </source>
</evidence>
<sequence length="634" mass="69631">MSNFDSNYMDSKMDVKIENSPTPSSEYTTSEDEDASRESYGVSSIRIFDNDSQMNNGLTNQQYSNATTNFSQLQNNVNNLSSSLPSTSGADTTNSDPLITNANIQGQNGRKRTFSTSESQPTNDRRTATKICRVCGDKAYSYNFNVISCESCKAFFRRNANKEKEIRCPFNDQCDINIVSRRFCQRCRLQKCFRVGMKKEWIMSEEARLEKKQRILDNRERRAAERQQEIKKNSAEELAAAIVGQPIVNVNQQPTQQQQQQASTVAQVAAALLPGTVTFNTPTAAVLPTLAAAAAAGGPTQNPEVVQLAAAVAQVAAAHVQPQTFPTQNDPGQMATERALIASIAANSTVPQQTNNTSFVQNQQQIVNQLAVAHAAQVQIEQQLQQQAVVAAQVAQVQAAAQIVQQHQQQQLVAAVAAAAASTMVPNVTQPSNVVTVPITAATNNVTVPSTVQIPSNDMVAIPRDVLFKLVEQRLEVEQPQQLTGQPPKKCQCHCTCGRYPNELLIVDKVMTDLLETSTRYNHSIPLSQLSPKNDQSTTSTNILSTSPPQNSFINHGLHQQMSNVMFQPMCTGVGPLQSANLPLNIEDDYVFKQPNLSTNETTCDSLVNPDCCLLTSHDEDLFYEFDQSKFKHL</sequence>
<evidence type="ECO:0000313" key="2">
    <source>
        <dbReference type="WBParaSite" id="JU765_v2.g11904.t2"/>
    </source>
</evidence>
<protein>
    <submittedName>
        <fullName evidence="2">Nuclear receptor domain-containing protein</fullName>
    </submittedName>
</protein>
<organism evidence="1 2">
    <name type="scientific">Panagrolaimus sp. JU765</name>
    <dbReference type="NCBI Taxonomy" id="591449"/>
    <lineage>
        <taxon>Eukaryota</taxon>
        <taxon>Metazoa</taxon>
        <taxon>Ecdysozoa</taxon>
        <taxon>Nematoda</taxon>
        <taxon>Chromadorea</taxon>
        <taxon>Rhabditida</taxon>
        <taxon>Tylenchina</taxon>
        <taxon>Panagrolaimomorpha</taxon>
        <taxon>Panagrolaimoidea</taxon>
        <taxon>Panagrolaimidae</taxon>
        <taxon>Panagrolaimus</taxon>
    </lineage>
</organism>
<dbReference type="WBParaSite" id="JU765_v2.g11904.t2">
    <property type="protein sequence ID" value="JU765_v2.g11904.t2"/>
    <property type="gene ID" value="JU765_v2.g11904"/>
</dbReference>
<name>A0AC34Q0W8_9BILA</name>